<dbReference type="Pfam" id="PF00005">
    <property type="entry name" value="ABC_tran"/>
    <property type="match status" value="1"/>
</dbReference>
<evidence type="ECO:0000256" key="6">
    <source>
        <dbReference type="ARBA" id="ARBA00037066"/>
    </source>
</evidence>
<dbReference type="InterPro" id="IPR017871">
    <property type="entry name" value="ABC_transporter-like_CS"/>
</dbReference>
<feature type="domain" description="ABC transporter" evidence="7">
    <location>
        <begin position="2"/>
        <end position="239"/>
    </location>
</feature>
<evidence type="ECO:0000256" key="2">
    <source>
        <dbReference type="ARBA" id="ARBA00022448"/>
    </source>
</evidence>
<sequence>MIVAQDVSIVRDGRVLVDKVDLTLCPGVFTVVIGPNGAGKSTLLKVLSGELAPDLGTVVCHGRPLSRLSAVALAADRAVLPQATTLSFPFTALEVVRMGAIAHGRRDPTDAARKALARVGLEGFEARAYRALSGGEQQRVQFARALAQVPYPVQQGRARALFLDEPTSSLDIGHQISVLETARDFARRGGAVLAILHDLNLAAEFADHLVIMHRGRIMSEGTPLAVIDDAIISAVYGIGGAVGRLPVASMPFVLPQSRHPSAARAG</sequence>
<evidence type="ECO:0000256" key="4">
    <source>
        <dbReference type="ARBA" id="ARBA00022840"/>
    </source>
</evidence>
<dbReference type="RefSeq" id="WP_115669217.1">
    <property type="nucleotide sequence ID" value="NZ_UEYP01000002.1"/>
</dbReference>
<accession>A0A376AF13</accession>
<keyword evidence="9" id="KW-1185">Reference proteome</keyword>
<gene>
    <name evidence="8" type="ORF">RHIZ70_2137</name>
</gene>
<dbReference type="OrthoDB" id="9810077at2"/>
<evidence type="ECO:0000256" key="5">
    <source>
        <dbReference type="ARBA" id="ARBA00022967"/>
    </source>
</evidence>
<organism evidence="8 9">
    <name type="scientific">Ciceribacter selenitireducens ATCC BAA-1503</name>
    <dbReference type="NCBI Taxonomy" id="1336235"/>
    <lineage>
        <taxon>Bacteria</taxon>
        <taxon>Pseudomonadati</taxon>
        <taxon>Pseudomonadota</taxon>
        <taxon>Alphaproteobacteria</taxon>
        <taxon>Hyphomicrobiales</taxon>
        <taxon>Rhizobiaceae</taxon>
        <taxon>Ciceribacter</taxon>
    </lineage>
</organism>
<dbReference type="CDD" id="cd03214">
    <property type="entry name" value="ABC_Iron-Siderophores_B12_Hemin"/>
    <property type="match status" value="1"/>
</dbReference>
<protein>
    <recommendedName>
        <fullName evidence="7">ABC transporter domain-containing protein</fullName>
    </recommendedName>
</protein>
<dbReference type="InterPro" id="IPR027417">
    <property type="entry name" value="P-loop_NTPase"/>
</dbReference>
<dbReference type="AlphaFoldDB" id="A0A376AF13"/>
<evidence type="ECO:0000256" key="1">
    <source>
        <dbReference type="ARBA" id="ARBA00005417"/>
    </source>
</evidence>
<dbReference type="EMBL" id="UEYP01000002">
    <property type="protein sequence ID" value="SSC66429.1"/>
    <property type="molecule type" value="Genomic_DNA"/>
</dbReference>
<dbReference type="NCBIfam" id="NF010068">
    <property type="entry name" value="PRK13548.1"/>
    <property type="match status" value="1"/>
</dbReference>
<dbReference type="Proteomes" id="UP000254764">
    <property type="component" value="Unassembled WGS sequence"/>
</dbReference>
<dbReference type="PROSITE" id="PS00211">
    <property type="entry name" value="ABC_TRANSPORTER_1"/>
    <property type="match status" value="1"/>
</dbReference>
<evidence type="ECO:0000256" key="3">
    <source>
        <dbReference type="ARBA" id="ARBA00022741"/>
    </source>
</evidence>
<reference evidence="9" key="1">
    <citation type="submission" date="2018-07" db="EMBL/GenBank/DDBJ databases">
        <authorList>
            <person name="Peiro R."/>
            <person name="Begona"/>
            <person name="Cbmso G."/>
            <person name="Lopez M."/>
            <person name="Gonzalez S."/>
        </authorList>
    </citation>
    <scope>NUCLEOTIDE SEQUENCE [LARGE SCALE GENOMIC DNA]</scope>
</reference>
<evidence type="ECO:0000313" key="8">
    <source>
        <dbReference type="EMBL" id="SSC66429.1"/>
    </source>
</evidence>
<dbReference type="GO" id="GO:0016887">
    <property type="term" value="F:ATP hydrolysis activity"/>
    <property type="evidence" value="ECO:0007669"/>
    <property type="project" value="InterPro"/>
</dbReference>
<dbReference type="InterPro" id="IPR003593">
    <property type="entry name" value="AAA+_ATPase"/>
</dbReference>
<dbReference type="GO" id="GO:0005524">
    <property type="term" value="F:ATP binding"/>
    <property type="evidence" value="ECO:0007669"/>
    <property type="project" value="UniProtKB-KW"/>
</dbReference>
<keyword evidence="4" id="KW-0067">ATP-binding</keyword>
<dbReference type="PROSITE" id="PS50893">
    <property type="entry name" value="ABC_TRANSPORTER_2"/>
    <property type="match status" value="1"/>
</dbReference>
<comment type="similarity">
    <text evidence="1">Belongs to the ABC transporter superfamily.</text>
</comment>
<evidence type="ECO:0000259" key="7">
    <source>
        <dbReference type="PROSITE" id="PS50893"/>
    </source>
</evidence>
<evidence type="ECO:0000313" key="9">
    <source>
        <dbReference type="Proteomes" id="UP000254764"/>
    </source>
</evidence>
<dbReference type="SMART" id="SM00382">
    <property type="entry name" value="AAA"/>
    <property type="match status" value="1"/>
</dbReference>
<keyword evidence="5" id="KW-1278">Translocase</keyword>
<proteinExistence type="inferred from homology"/>
<name>A0A376AF13_9HYPH</name>
<dbReference type="SUPFAM" id="SSF52540">
    <property type="entry name" value="P-loop containing nucleoside triphosphate hydrolases"/>
    <property type="match status" value="1"/>
</dbReference>
<comment type="function">
    <text evidence="6">Part of the ABC transporter complex HmuTUV involved in hemin import. Responsible for energy coupling to the transport system.</text>
</comment>
<keyword evidence="3" id="KW-0547">Nucleotide-binding</keyword>
<dbReference type="Gene3D" id="3.40.50.300">
    <property type="entry name" value="P-loop containing nucleotide triphosphate hydrolases"/>
    <property type="match status" value="1"/>
</dbReference>
<dbReference type="InterPro" id="IPR003439">
    <property type="entry name" value="ABC_transporter-like_ATP-bd"/>
</dbReference>
<dbReference type="PANTHER" id="PTHR42794:SF1">
    <property type="entry name" value="HEMIN IMPORT ATP-BINDING PROTEIN HMUV"/>
    <property type="match status" value="1"/>
</dbReference>
<dbReference type="STRING" id="1336235.GCA_000518785_00536"/>
<keyword evidence="2" id="KW-0813">Transport</keyword>
<dbReference type="PANTHER" id="PTHR42794">
    <property type="entry name" value="HEMIN IMPORT ATP-BINDING PROTEIN HMUV"/>
    <property type="match status" value="1"/>
</dbReference>